<dbReference type="AlphaFoldDB" id="A0A813KVT8"/>
<evidence type="ECO:0000313" key="2">
    <source>
        <dbReference type="Proteomes" id="UP000626109"/>
    </source>
</evidence>
<dbReference type="InterPro" id="IPR051130">
    <property type="entry name" value="Mito_struct-func_regulator"/>
</dbReference>
<sequence>MALLRVVANAFETAGHGIATGAVALADEVPELRDARRDQERRLQLAARGVAQNARVVGGNLNRILGTTGVSALVLARIISHPEQLRRIVELVETHDFLALLRALQSGAHFPDDFFPNWVRRAGGYFPKFAQVLSVRGDLIHNCEILTQFARCLEDMPTRPNPVVWEYLLSLGWDQRICDGVGEALNAGTVAQVNALAMPDGRRAAVKVAWPDTRKQMQTDFRLFSHGRDILAALRLDDEQAHAVAAMFAAVSKSEAAVMREFNMQEEAQAMLTASALCSSEWDGAYQTWVAESQLALAGLPPALASSGWAVKVPEPLGPALCCESALAMSLAGGESLHKLLSGASSAGDAGRQEAAGMLIGFAVPFIGWLLLCKSTSHLAHVDPHPGNFRWDSALRTLWVLDWGSNVTLTAERRLSLCMLVSLIAAEAPDDAIADTAVAFGVRCTDPCQLARLWRGMLNATSSFAAQDAINVAAIDNLLDDVSEDVVPVVRCLATLGGLLKELQQTIRDEQGHDVPLSLAKLWATFAAMGLQS</sequence>
<dbReference type="InterPro" id="IPR011009">
    <property type="entry name" value="Kinase-like_dom_sf"/>
</dbReference>
<proteinExistence type="predicted"/>
<protein>
    <recommendedName>
        <fullName evidence="3">ABC1 atypical kinase-like domain-containing protein</fullName>
    </recommendedName>
</protein>
<evidence type="ECO:0008006" key="3">
    <source>
        <dbReference type="Google" id="ProtNLM"/>
    </source>
</evidence>
<name>A0A813KVT8_POLGL</name>
<organism evidence="1 2">
    <name type="scientific">Polarella glacialis</name>
    <name type="common">Dinoflagellate</name>
    <dbReference type="NCBI Taxonomy" id="89957"/>
    <lineage>
        <taxon>Eukaryota</taxon>
        <taxon>Sar</taxon>
        <taxon>Alveolata</taxon>
        <taxon>Dinophyceae</taxon>
        <taxon>Suessiales</taxon>
        <taxon>Suessiaceae</taxon>
        <taxon>Polarella</taxon>
    </lineage>
</organism>
<accession>A0A813KVT8</accession>
<dbReference type="PANTHER" id="PTHR43173">
    <property type="entry name" value="ABC1 FAMILY PROTEIN"/>
    <property type="match status" value="1"/>
</dbReference>
<evidence type="ECO:0000313" key="1">
    <source>
        <dbReference type="EMBL" id="CAE8714001.1"/>
    </source>
</evidence>
<dbReference type="EMBL" id="CAJNNW010032558">
    <property type="protein sequence ID" value="CAE8714001.1"/>
    <property type="molecule type" value="Genomic_DNA"/>
</dbReference>
<gene>
    <name evidence="1" type="ORF">PGLA2088_LOCUS37776</name>
</gene>
<dbReference type="Proteomes" id="UP000626109">
    <property type="component" value="Unassembled WGS sequence"/>
</dbReference>
<reference evidence="1" key="1">
    <citation type="submission" date="2021-02" db="EMBL/GenBank/DDBJ databases">
        <authorList>
            <person name="Dougan E. K."/>
            <person name="Rhodes N."/>
            <person name="Thang M."/>
            <person name="Chan C."/>
        </authorList>
    </citation>
    <scope>NUCLEOTIDE SEQUENCE</scope>
</reference>
<dbReference type="SUPFAM" id="SSF56112">
    <property type="entry name" value="Protein kinase-like (PK-like)"/>
    <property type="match status" value="1"/>
</dbReference>
<dbReference type="PANTHER" id="PTHR43173:SF19">
    <property type="entry name" value="AARF DOMAIN-CONTAINING PROTEIN KINASE 1"/>
    <property type="match status" value="1"/>
</dbReference>
<comment type="caution">
    <text evidence="1">The sequence shown here is derived from an EMBL/GenBank/DDBJ whole genome shotgun (WGS) entry which is preliminary data.</text>
</comment>